<keyword evidence="5" id="KW-1185">Reference proteome</keyword>
<reference evidence="4 5" key="1">
    <citation type="submission" date="2015-12" db="EMBL/GenBank/DDBJ databases">
        <title>Nitrous oxide reduction kinetics distinguish bacteria harboring typical versus atypical NosZ.</title>
        <authorList>
            <person name="Yoon S."/>
            <person name="Nissen S."/>
            <person name="Park D."/>
            <person name="Sanford R.A."/>
            <person name="Loeffler F.E."/>
        </authorList>
    </citation>
    <scope>NUCLEOTIDE SEQUENCE [LARGE SCALE GENOMIC DNA]</scope>
    <source>
        <strain evidence="4 5">ATCC BAA-841</strain>
    </source>
</reference>
<dbReference type="PIRSF" id="PIRSF018266">
    <property type="entry name" value="FecR"/>
    <property type="match status" value="1"/>
</dbReference>
<dbReference type="AlphaFoldDB" id="A0A133XH78"/>
<comment type="caution">
    <text evidence="4">The sequence shown here is derived from an EMBL/GenBank/DDBJ whole genome shotgun (WGS) entry which is preliminary data.</text>
</comment>
<sequence>MPMNKENAALAAAAEWFARLGDETADEAERQRWHEWLAAAPEHAQAWARVEMIAQPFSRLRANAPPACFRQALLEARRELSCKSRRQALRLLGVGAMALGGLAVLGAALPRPAKWQVLAALTADLRTAVGETRQLELDDGSQLSLNTATRVKVDYNDELRRIVLYDGEILLDSGVDRRSVPRPLVVDTVHGRVTALGTRFSVRSVGGQTLVDVFAGAVRLAPADDNRTVIVETGESGRLTARQAAAHGSAAAAREGWTKGLLIADNVPLADFLAELGRYTTVKLEVESRVSQLRLVGVYRIGNPERDLPLILAALEGSLPLQVERAGHDHLRLIAK</sequence>
<dbReference type="Pfam" id="PF04773">
    <property type="entry name" value="FecR"/>
    <property type="match status" value="1"/>
</dbReference>
<dbReference type="InterPro" id="IPR006860">
    <property type="entry name" value="FecR"/>
</dbReference>
<name>A0A133XH78_9RHOO</name>
<feature type="domain" description="FecR protein" evidence="2">
    <location>
        <begin position="124"/>
        <end position="219"/>
    </location>
</feature>
<keyword evidence="1" id="KW-1133">Transmembrane helix</keyword>
<protein>
    <recommendedName>
        <fullName evidence="6">Iron dicitrate transport regulator FecR</fullName>
    </recommendedName>
</protein>
<dbReference type="GO" id="GO:0016989">
    <property type="term" value="F:sigma factor antagonist activity"/>
    <property type="evidence" value="ECO:0007669"/>
    <property type="project" value="TreeGrafter"/>
</dbReference>
<keyword evidence="1" id="KW-0472">Membrane</keyword>
<dbReference type="InterPro" id="IPR032623">
    <property type="entry name" value="FecR_N"/>
</dbReference>
<feature type="transmembrane region" description="Helical" evidence="1">
    <location>
        <begin position="88"/>
        <end position="109"/>
    </location>
</feature>
<dbReference type="EMBL" id="LODL01000021">
    <property type="protein sequence ID" value="KXB30295.1"/>
    <property type="molecule type" value="Genomic_DNA"/>
</dbReference>
<evidence type="ECO:0000256" key="1">
    <source>
        <dbReference type="SAM" id="Phobius"/>
    </source>
</evidence>
<dbReference type="Pfam" id="PF16220">
    <property type="entry name" value="DUF4880"/>
    <property type="match status" value="1"/>
</dbReference>
<organism evidence="4 5">
    <name type="scientific">Dechloromonas denitrificans</name>
    <dbReference type="NCBI Taxonomy" id="281362"/>
    <lineage>
        <taxon>Bacteria</taxon>
        <taxon>Pseudomonadati</taxon>
        <taxon>Pseudomonadota</taxon>
        <taxon>Betaproteobacteria</taxon>
        <taxon>Rhodocyclales</taxon>
        <taxon>Azonexaceae</taxon>
        <taxon>Dechloromonas</taxon>
    </lineage>
</organism>
<proteinExistence type="predicted"/>
<dbReference type="Proteomes" id="UP000070186">
    <property type="component" value="Unassembled WGS sequence"/>
</dbReference>
<dbReference type="Gene3D" id="2.60.120.1440">
    <property type="match status" value="1"/>
</dbReference>
<dbReference type="InterPro" id="IPR012373">
    <property type="entry name" value="Ferrdict_sens_TM"/>
</dbReference>
<evidence type="ECO:0000313" key="5">
    <source>
        <dbReference type="Proteomes" id="UP000070186"/>
    </source>
</evidence>
<accession>A0A133XH78</accession>
<evidence type="ECO:0000259" key="2">
    <source>
        <dbReference type="Pfam" id="PF04773"/>
    </source>
</evidence>
<evidence type="ECO:0000259" key="3">
    <source>
        <dbReference type="Pfam" id="PF16220"/>
    </source>
</evidence>
<gene>
    <name evidence="4" type="ORF">AT959_13155</name>
</gene>
<dbReference type="PANTHER" id="PTHR30273">
    <property type="entry name" value="PERIPLASMIC SIGNAL SENSOR AND SIGMA FACTOR ACTIVATOR FECR-RELATED"/>
    <property type="match status" value="1"/>
</dbReference>
<evidence type="ECO:0008006" key="6">
    <source>
        <dbReference type="Google" id="ProtNLM"/>
    </source>
</evidence>
<keyword evidence="1" id="KW-0812">Transmembrane</keyword>
<dbReference type="PANTHER" id="PTHR30273:SF2">
    <property type="entry name" value="PROTEIN FECR"/>
    <property type="match status" value="1"/>
</dbReference>
<feature type="domain" description="FecR N-terminal" evidence="3">
    <location>
        <begin position="12"/>
        <end position="52"/>
    </location>
</feature>
<evidence type="ECO:0000313" key="4">
    <source>
        <dbReference type="EMBL" id="KXB30295.1"/>
    </source>
</evidence>
<dbReference type="STRING" id="281362.AT959_13155"/>